<protein>
    <submittedName>
        <fullName evidence="2">Uncharacterized protein</fullName>
    </submittedName>
</protein>
<name>A0A3N4Z5U5_9MICO</name>
<sequence>MDYLIALIPSVGTGFLFFVVIRAMVNADRNERAALERMDREAAKRPDGRDG</sequence>
<gene>
    <name evidence="2" type="ORF">EDD32_0943</name>
</gene>
<proteinExistence type="predicted"/>
<evidence type="ECO:0000256" key="1">
    <source>
        <dbReference type="SAM" id="Phobius"/>
    </source>
</evidence>
<keyword evidence="1" id="KW-1133">Transmembrane helix</keyword>
<dbReference type="Proteomes" id="UP000280726">
    <property type="component" value="Unassembled WGS sequence"/>
</dbReference>
<evidence type="ECO:0000313" key="2">
    <source>
        <dbReference type="EMBL" id="RPF26500.1"/>
    </source>
</evidence>
<keyword evidence="1" id="KW-0812">Transmembrane</keyword>
<evidence type="ECO:0000313" key="3">
    <source>
        <dbReference type="Proteomes" id="UP000280726"/>
    </source>
</evidence>
<organism evidence="2 3">
    <name type="scientific">Georgenia muralis</name>
    <dbReference type="NCBI Taxonomy" id="154117"/>
    <lineage>
        <taxon>Bacteria</taxon>
        <taxon>Bacillati</taxon>
        <taxon>Actinomycetota</taxon>
        <taxon>Actinomycetes</taxon>
        <taxon>Micrococcales</taxon>
        <taxon>Bogoriellaceae</taxon>
        <taxon>Georgenia</taxon>
    </lineage>
</organism>
<feature type="transmembrane region" description="Helical" evidence="1">
    <location>
        <begin position="6"/>
        <end position="25"/>
    </location>
</feature>
<accession>A0A3N4Z5U5</accession>
<keyword evidence="3" id="KW-1185">Reference proteome</keyword>
<dbReference type="RefSeq" id="WP_170175212.1">
    <property type="nucleotide sequence ID" value="NZ_RKRA01000001.1"/>
</dbReference>
<dbReference type="EMBL" id="RKRA01000001">
    <property type="protein sequence ID" value="RPF26500.1"/>
    <property type="molecule type" value="Genomic_DNA"/>
</dbReference>
<reference evidence="2 3" key="1">
    <citation type="submission" date="2018-11" db="EMBL/GenBank/DDBJ databases">
        <title>Sequencing the genomes of 1000 actinobacteria strains.</title>
        <authorList>
            <person name="Klenk H.-P."/>
        </authorList>
    </citation>
    <scope>NUCLEOTIDE SEQUENCE [LARGE SCALE GENOMIC DNA]</scope>
    <source>
        <strain evidence="2 3">DSM 14418</strain>
    </source>
</reference>
<comment type="caution">
    <text evidence="2">The sequence shown here is derived from an EMBL/GenBank/DDBJ whole genome shotgun (WGS) entry which is preliminary data.</text>
</comment>
<dbReference type="AlphaFoldDB" id="A0A3N4Z5U5"/>
<keyword evidence="1" id="KW-0472">Membrane</keyword>